<feature type="domain" description="SnoaL-like" evidence="1">
    <location>
        <begin position="8"/>
        <end position="129"/>
    </location>
</feature>
<accession>A0A7X6LZB2</accession>
<gene>
    <name evidence="2" type="ORF">HGA07_17190</name>
</gene>
<dbReference type="EMBL" id="JAAXPE010000017">
    <property type="protein sequence ID" value="NKY87358.1"/>
    <property type="molecule type" value="Genomic_DNA"/>
</dbReference>
<sequence length="183" mass="20349">MASNELRIRAFLEDRTDAQRSKDIDRLMSCYSPDIVYYDAVAPLRFTGADEVRRNFVRWFDGYVGPIGLETHDLTIVAGADVAFANMLHLDSGKRRGGIELPIWVRETVCLRRSDDNWAITHEHISIPMNPSNCQVWFASAKDAPARGGGRTIFGLAASGVLTRFGLHRRRATTANSRPAATG</sequence>
<evidence type="ECO:0000313" key="3">
    <source>
        <dbReference type="Proteomes" id="UP000523447"/>
    </source>
</evidence>
<evidence type="ECO:0000313" key="2">
    <source>
        <dbReference type="EMBL" id="NKY87358.1"/>
    </source>
</evidence>
<protein>
    <submittedName>
        <fullName evidence="2">SnoaL-like domain-containing protein</fullName>
    </submittedName>
</protein>
<keyword evidence="3" id="KW-1185">Reference proteome</keyword>
<proteinExistence type="predicted"/>
<dbReference type="RefSeq" id="WP_051031449.1">
    <property type="nucleotide sequence ID" value="NZ_CAWPHS010000009.1"/>
</dbReference>
<dbReference type="SUPFAM" id="SSF54427">
    <property type="entry name" value="NTF2-like"/>
    <property type="match status" value="1"/>
</dbReference>
<evidence type="ECO:0000259" key="1">
    <source>
        <dbReference type="Pfam" id="PF13474"/>
    </source>
</evidence>
<dbReference type="InterPro" id="IPR037401">
    <property type="entry name" value="SnoaL-like"/>
</dbReference>
<comment type="caution">
    <text evidence="2">The sequence shown here is derived from an EMBL/GenBank/DDBJ whole genome shotgun (WGS) entry which is preliminary data.</text>
</comment>
<reference evidence="2 3" key="1">
    <citation type="submission" date="2020-04" db="EMBL/GenBank/DDBJ databases">
        <title>MicrobeNet Type strains.</title>
        <authorList>
            <person name="Nicholson A.C."/>
        </authorList>
    </citation>
    <scope>NUCLEOTIDE SEQUENCE [LARGE SCALE GENOMIC DNA]</scope>
    <source>
        <strain evidence="2 3">DSM 44445</strain>
    </source>
</reference>
<organism evidence="2 3">
    <name type="scientific">Nocardia veterana</name>
    <dbReference type="NCBI Taxonomy" id="132249"/>
    <lineage>
        <taxon>Bacteria</taxon>
        <taxon>Bacillati</taxon>
        <taxon>Actinomycetota</taxon>
        <taxon>Actinomycetes</taxon>
        <taxon>Mycobacteriales</taxon>
        <taxon>Nocardiaceae</taxon>
        <taxon>Nocardia</taxon>
    </lineage>
</organism>
<dbReference type="Proteomes" id="UP000523447">
    <property type="component" value="Unassembled WGS sequence"/>
</dbReference>
<dbReference type="Pfam" id="PF13474">
    <property type="entry name" value="SnoaL_3"/>
    <property type="match status" value="1"/>
</dbReference>
<name>A0A7X6LZB2_9NOCA</name>
<dbReference type="AlphaFoldDB" id="A0A7X6LZB2"/>
<dbReference type="Gene3D" id="3.10.450.50">
    <property type="match status" value="1"/>
</dbReference>
<dbReference type="InterPro" id="IPR032710">
    <property type="entry name" value="NTF2-like_dom_sf"/>
</dbReference>